<dbReference type="InterPro" id="IPR053793">
    <property type="entry name" value="PB1-like"/>
</dbReference>
<evidence type="ECO:0000313" key="9">
    <source>
        <dbReference type="EMBL" id="PKI43329.1"/>
    </source>
</evidence>
<dbReference type="STRING" id="22663.A0A2I0IH47"/>
<dbReference type="PANTHER" id="PTHR31734:SF87">
    <property type="entry name" value="AUXIN-RESPONSIVE PROTEIN IAA5"/>
    <property type="match status" value="1"/>
</dbReference>
<evidence type="ECO:0000256" key="3">
    <source>
        <dbReference type="ARBA" id="ARBA00022491"/>
    </source>
</evidence>
<accession>A0A2I0IH47</accession>
<evidence type="ECO:0000256" key="7">
    <source>
        <dbReference type="ARBA" id="ARBA00023294"/>
    </source>
</evidence>
<keyword evidence="4 8" id="KW-0805">Transcription regulation</keyword>
<dbReference type="Pfam" id="PF02309">
    <property type="entry name" value="AUX_IAA"/>
    <property type="match status" value="1"/>
</dbReference>
<dbReference type="GeneID" id="116198762"/>
<keyword evidence="7 8" id="KW-0927">Auxin signaling pathway</keyword>
<evidence type="ECO:0000256" key="4">
    <source>
        <dbReference type="ARBA" id="ARBA00023015"/>
    </source>
</evidence>
<dbReference type="InterPro" id="IPR033389">
    <property type="entry name" value="AUX/IAA_dom"/>
</dbReference>
<dbReference type="GO" id="GO:0006355">
    <property type="term" value="P:regulation of DNA-templated transcription"/>
    <property type="evidence" value="ECO:0007669"/>
    <property type="project" value="InterPro"/>
</dbReference>
<sequence>MERGGLGLEITELRLGLPGADGLSFAEKNEKKRAFLEIIEEGLGSSKGHDDRKAPPAKSQVVGWPPVCSYRKKNSFTEKDRAENSKNTCVKVSMDGAIYLRKIDLSMQNGYSELASALEKLFGCYGIGEGLKEAESGEYKLIYEDKDEDWMLVGDVPWEMFIESCKRLRIMKGSEAKHLGLSQARDFLKGAFLKDQ</sequence>
<dbReference type="EMBL" id="PGOL01003058">
    <property type="protein sequence ID" value="PKI43329.1"/>
    <property type="molecule type" value="Genomic_DNA"/>
</dbReference>
<evidence type="ECO:0000313" key="10">
    <source>
        <dbReference type="Proteomes" id="UP000233551"/>
    </source>
</evidence>
<evidence type="ECO:0000256" key="8">
    <source>
        <dbReference type="RuleBase" id="RU004549"/>
    </source>
</evidence>
<dbReference type="FunFam" id="3.10.20.90:FF:000078">
    <property type="entry name" value="Auxin-responsive protein"/>
    <property type="match status" value="1"/>
</dbReference>
<protein>
    <recommendedName>
        <fullName evidence="8">Auxin-responsive protein</fullName>
    </recommendedName>
</protein>
<keyword evidence="6 8" id="KW-0539">Nucleus</keyword>
<dbReference type="GO" id="GO:0009734">
    <property type="term" value="P:auxin-activated signaling pathway"/>
    <property type="evidence" value="ECO:0007669"/>
    <property type="project" value="UniProtKB-UniRule"/>
</dbReference>
<dbReference type="SUPFAM" id="SSF54277">
    <property type="entry name" value="CAD &amp; PB1 domains"/>
    <property type="match status" value="1"/>
</dbReference>
<dbReference type="GO" id="GO:0005634">
    <property type="term" value="C:nucleus"/>
    <property type="evidence" value="ECO:0007669"/>
    <property type="project" value="UniProtKB-SubCell"/>
</dbReference>
<comment type="subcellular location">
    <subcellularLocation>
        <location evidence="1 8">Nucleus</location>
    </subcellularLocation>
</comment>
<comment type="caution">
    <text evidence="9">The sequence shown here is derived from an EMBL/GenBank/DDBJ whole genome shotgun (WGS) entry which is preliminary data.</text>
</comment>
<dbReference type="AlphaFoldDB" id="A0A2I0IH47"/>
<evidence type="ECO:0000256" key="6">
    <source>
        <dbReference type="ARBA" id="ARBA00023242"/>
    </source>
</evidence>
<gene>
    <name evidence="9" type="ORF">CRG98_036309</name>
</gene>
<comment type="similarity">
    <text evidence="2 8">Belongs to the Aux/IAA family.</text>
</comment>
<keyword evidence="10" id="KW-1185">Reference proteome</keyword>
<dbReference type="PROSITE" id="PS51745">
    <property type="entry name" value="PB1"/>
    <property type="match status" value="1"/>
</dbReference>
<reference evidence="9 10" key="1">
    <citation type="submission" date="2017-11" db="EMBL/GenBank/DDBJ databases">
        <title>De-novo sequencing of pomegranate (Punica granatum L.) genome.</title>
        <authorList>
            <person name="Akparov Z."/>
            <person name="Amiraslanov A."/>
            <person name="Hajiyeva S."/>
            <person name="Abbasov M."/>
            <person name="Kaur K."/>
            <person name="Hamwieh A."/>
            <person name="Solovyev V."/>
            <person name="Salamov A."/>
            <person name="Braich B."/>
            <person name="Kosarev P."/>
            <person name="Mahmoud A."/>
            <person name="Hajiyev E."/>
            <person name="Babayeva S."/>
            <person name="Izzatullayeva V."/>
            <person name="Mammadov A."/>
            <person name="Mammadov A."/>
            <person name="Sharifova S."/>
            <person name="Ojaghi J."/>
            <person name="Eynullazada K."/>
            <person name="Bayramov B."/>
            <person name="Abdulazimova A."/>
            <person name="Shahmuradov I."/>
        </authorList>
    </citation>
    <scope>NUCLEOTIDE SEQUENCE [LARGE SCALE GENOMIC DNA]</scope>
    <source>
        <strain evidence="10">cv. AG2017</strain>
        <tissue evidence="9">Leaf</tissue>
    </source>
</reference>
<keyword evidence="3 8" id="KW-0678">Repressor</keyword>
<comment type="function">
    <text evidence="8">Aux/IAA proteins are short-lived transcriptional factors that function as repressors of early auxin response genes at low auxin concentrations.</text>
</comment>
<organism evidence="9 10">
    <name type="scientific">Punica granatum</name>
    <name type="common">Pomegranate</name>
    <dbReference type="NCBI Taxonomy" id="22663"/>
    <lineage>
        <taxon>Eukaryota</taxon>
        <taxon>Viridiplantae</taxon>
        <taxon>Streptophyta</taxon>
        <taxon>Embryophyta</taxon>
        <taxon>Tracheophyta</taxon>
        <taxon>Spermatophyta</taxon>
        <taxon>Magnoliopsida</taxon>
        <taxon>eudicotyledons</taxon>
        <taxon>Gunneridae</taxon>
        <taxon>Pentapetalae</taxon>
        <taxon>rosids</taxon>
        <taxon>malvids</taxon>
        <taxon>Myrtales</taxon>
        <taxon>Lythraceae</taxon>
        <taxon>Punica</taxon>
    </lineage>
</organism>
<evidence type="ECO:0000256" key="1">
    <source>
        <dbReference type="ARBA" id="ARBA00004123"/>
    </source>
</evidence>
<evidence type="ECO:0000256" key="2">
    <source>
        <dbReference type="ARBA" id="ARBA00006728"/>
    </source>
</evidence>
<dbReference type="OrthoDB" id="1926344at2759"/>
<keyword evidence="5 8" id="KW-0804">Transcription</keyword>
<name>A0A2I0IH47_PUNGR</name>
<proteinExistence type="inferred from homology"/>
<dbReference type="Gene3D" id="3.10.20.90">
    <property type="entry name" value="Phosphatidylinositol 3-kinase Catalytic Subunit, Chain A, domain 1"/>
    <property type="match status" value="1"/>
</dbReference>
<evidence type="ECO:0000256" key="5">
    <source>
        <dbReference type="ARBA" id="ARBA00023163"/>
    </source>
</evidence>
<dbReference type="PANTHER" id="PTHR31734">
    <property type="entry name" value="AUXIN-RESPONSIVE PROTEIN IAA17"/>
    <property type="match status" value="1"/>
</dbReference>
<comment type="subunit">
    <text evidence="8">Homodimers and heterodimers.</text>
</comment>
<dbReference type="InterPro" id="IPR003311">
    <property type="entry name" value="AUX_IAA"/>
</dbReference>
<dbReference type="Proteomes" id="UP000233551">
    <property type="component" value="Unassembled WGS sequence"/>
</dbReference>